<evidence type="ECO:0000313" key="2">
    <source>
        <dbReference type="Proteomes" id="UP000093902"/>
    </source>
</evidence>
<organism evidence="1 2">
    <name type="scientific">Mycolicibacterium peregrinum</name>
    <name type="common">Mycobacterium peregrinum</name>
    <dbReference type="NCBI Taxonomy" id="43304"/>
    <lineage>
        <taxon>Bacteria</taxon>
        <taxon>Bacillati</taxon>
        <taxon>Actinomycetota</taxon>
        <taxon>Actinomycetes</taxon>
        <taxon>Mycobacteriales</taxon>
        <taxon>Mycobacteriaceae</taxon>
        <taxon>Mycolicibacterium</taxon>
    </lineage>
</organism>
<sequence>MTQHTEDSARRLVIDRERGEDLDDVGAPGCSVAMVLIVDPAGQFDGIEVPVLLRPDATMIRDMLCSVATHEQQGPLPVEWQQRVLDAAWRCGRTTKTGTRCRTQVGHQGDACRWHIGAEQLTLVDDQ</sequence>
<dbReference type="AlphaFoldDB" id="A0A1A0RFG7"/>
<dbReference type="EMBL" id="LZSO01000009">
    <property type="protein sequence ID" value="OBB33057.1"/>
    <property type="molecule type" value="Genomic_DNA"/>
</dbReference>
<protein>
    <submittedName>
        <fullName evidence="1">Uncharacterized protein</fullName>
    </submittedName>
</protein>
<dbReference type="Proteomes" id="UP000093902">
    <property type="component" value="Unassembled WGS sequence"/>
</dbReference>
<dbReference type="RefSeq" id="WP_064929739.1">
    <property type="nucleotide sequence ID" value="NZ_LZSO01000009.1"/>
</dbReference>
<accession>A0A1A0RFG7</accession>
<gene>
    <name evidence="1" type="ORF">A5792_11550</name>
</gene>
<proteinExistence type="predicted"/>
<dbReference type="OrthoDB" id="4630008at2"/>
<comment type="caution">
    <text evidence="1">The sequence shown here is derived from an EMBL/GenBank/DDBJ whole genome shotgun (WGS) entry which is preliminary data.</text>
</comment>
<evidence type="ECO:0000313" key="1">
    <source>
        <dbReference type="EMBL" id="OBB33057.1"/>
    </source>
</evidence>
<reference evidence="2" key="1">
    <citation type="submission" date="2016-06" db="EMBL/GenBank/DDBJ databases">
        <authorList>
            <person name="Sutton G."/>
            <person name="Brinkac L."/>
            <person name="Sanka R."/>
            <person name="Adams M."/>
            <person name="Lau E."/>
            <person name="Mehaffy C."/>
            <person name="Tameris M."/>
            <person name="Hatherill M."/>
            <person name="Hanekom W."/>
            <person name="Mahomed H."/>
            <person name="Mcshane H."/>
        </authorList>
    </citation>
    <scope>NUCLEOTIDE SEQUENCE [LARGE SCALE GENOMIC DNA]</scope>
    <source>
        <strain evidence="2">852002-51209_SCH5440388</strain>
    </source>
</reference>
<name>A0A1A0RFG7_MYCPR</name>